<dbReference type="AlphaFoldDB" id="A0A0A1W144"/>
<reference evidence="3" key="1">
    <citation type="journal article" date="2015" name="Genome">
        <title>Whole Genome Sequence of the Non-Microcystin-Producing Microcystis aeruginosa Strain NIES-44.</title>
        <authorList>
            <person name="Okano K."/>
            <person name="Miyata N."/>
            <person name="Ozaki Y."/>
        </authorList>
    </citation>
    <scope>NUCLEOTIDE SEQUENCE [LARGE SCALE GENOMIC DNA]</scope>
    <source>
        <strain evidence="3">NIES-44</strain>
    </source>
</reference>
<dbReference type="Proteomes" id="UP000030321">
    <property type="component" value="Unassembled WGS sequence"/>
</dbReference>
<name>A0A0A1W144_MICAE</name>
<evidence type="ECO:0000259" key="1">
    <source>
        <dbReference type="SMART" id="SM00460"/>
    </source>
</evidence>
<dbReference type="RefSeq" id="WP_045362206.1">
    <property type="nucleotide sequence ID" value="NZ_BBPA01000073.1"/>
</dbReference>
<protein>
    <submittedName>
        <fullName evidence="2">Transglutaminase-like enzymes, putative cysteine proteases</fullName>
    </submittedName>
</protein>
<organism evidence="2 3">
    <name type="scientific">Microcystis aeruginosa NIES-44</name>
    <dbReference type="NCBI Taxonomy" id="449439"/>
    <lineage>
        <taxon>Bacteria</taxon>
        <taxon>Bacillati</taxon>
        <taxon>Cyanobacteriota</taxon>
        <taxon>Cyanophyceae</taxon>
        <taxon>Oscillatoriophycideae</taxon>
        <taxon>Chroococcales</taxon>
        <taxon>Microcystaceae</taxon>
        <taxon>Microcystis</taxon>
    </lineage>
</organism>
<dbReference type="InterPro" id="IPR002931">
    <property type="entry name" value="Transglutaminase-like"/>
</dbReference>
<keyword evidence="2" id="KW-0645">Protease</keyword>
<evidence type="ECO:0000313" key="3">
    <source>
        <dbReference type="Proteomes" id="UP000030321"/>
    </source>
</evidence>
<dbReference type="SUPFAM" id="SSF54001">
    <property type="entry name" value="Cysteine proteinases"/>
    <property type="match status" value="1"/>
</dbReference>
<sequence length="288" mass="32799">MRYHIRHQTNYFYNQPVILSPHLLRLRPKSDGGQTLREFTLKINPEPLTITNIIDLDGNSCLQIWFNQPTEELLIDVVSEVETHGVNPFQYLLEPWATCLPFDYPISLHSQLQPYRQFYGLANDPDVAALAQEVMQETEGQVLSFLFNLNDKIYRNCQQIIRITGEPYLPGNTWKNKQGSCRDFVVLFMDVCRCVGLASRFVSGYQEGDLDQEERHLHAWVEVYLPGGGWKGYDPTHGLAVSDRHISLVSSPIPRYCAPVEGNARPVNLGHQVIESQLSSTIAIDLLS</sequence>
<comment type="caution">
    <text evidence="2">The sequence shown here is derived from an EMBL/GenBank/DDBJ whole genome shotgun (WGS) entry which is preliminary data.</text>
</comment>
<dbReference type="PANTHER" id="PTHR33490">
    <property type="entry name" value="BLR5614 PROTEIN-RELATED"/>
    <property type="match status" value="1"/>
</dbReference>
<feature type="domain" description="Transglutaminase-like" evidence="1">
    <location>
        <begin position="173"/>
        <end position="237"/>
    </location>
</feature>
<dbReference type="Pfam" id="PF08379">
    <property type="entry name" value="Bact_transglu_N"/>
    <property type="match status" value="1"/>
</dbReference>
<dbReference type="InterPro" id="IPR013589">
    <property type="entry name" value="Bac_transglu_N"/>
</dbReference>
<dbReference type="PANTHER" id="PTHR33490:SF1">
    <property type="entry name" value="SLL1233 PROTEIN"/>
    <property type="match status" value="1"/>
</dbReference>
<proteinExistence type="predicted"/>
<dbReference type="InterPro" id="IPR038765">
    <property type="entry name" value="Papain-like_cys_pep_sf"/>
</dbReference>
<gene>
    <name evidence="2" type="ORF">N44_04399</name>
</gene>
<keyword evidence="2" id="KW-0378">Hydrolase</keyword>
<dbReference type="GO" id="GO:0008233">
    <property type="term" value="F:peptidase activity"/>
    <property type="evidence" value="ECO:0007669"/>
    <property type="project" value="UniProtKB-KW"/>
</dbReference>
<dbReference type="Gene3D" id="3.10.620.30">
    <property type="match status" value="1"/>
</dbReference>
<accession>A0A0A1W144</accession>
<dbReference type="Pfam" id="PF01841">
    <property type="entry name" value="Transglut_core"/>
    <property type="match status" value="1"/>
</dbReference>
<evidence type="ECO:0000313" key="2">
    <source>
        <dbReference type="EMBL" id="GAL95544.1"/>
    </source>
</evidence>
<dbReference type="SMART" id="SM00460">
    <property type="entry name" value="TGc"/>
    <property type="match status" value="1"/>
</dbReference>
<dbReference type="GO" id="GO:0006508">
    <property type="term" value="P:proteolysis"/>
    <property type="evidence" value="ECO:0007669"/>
    <property type="project" value="UniProtKB-KW"/>
</dbReference>
<dbReference type="EMBL" id="BBPA01000073">
    <property type="protein sequence ID" value="GAL95544.1"/>
    <property type="molecule type" value="Genomic_DNA"/>
</dbReference>